<keyword evidence="7" id="KW-0812">Transmembrane</keyword>
<keyword evidence="10" id="KW-1185">Reference proteome</keyword>
<keyword evidence="3" id="KW-0238">DNA-binding</keyword>
<feature type="compositionally biased region" description="Acidic residues" evidence="6">
    <location>
        <begin position="102"/>
        <end position="126"/>
    </location>
</feature>
<dbReference type="PANTHER" id="PTHR46910">
    <property type="entry name" value="TRANSCRIPTION FACTOR PDR1"/>
    <property type="match status" value="1"/>
</dbReference>
<keyword evidence="1" id="KW-0479">Metal-binding</keyword>
<dbReference type="AlphaFoldDB" id="A0A1L9SIH6"/>
<reference evidence="10" key="1">
    <citation type="journal article" date="2017" name="Genome Biol.">
        <title>Comparative genomics reveals high biological diversity and specific adaptations in the industrially and medically important fungal genus Aspergillus.</title>
        <authorList>
            <person name="de Vries R.P."/>
            <person name="Riley R."/>
            <person name="Wiebenga A."/>
            <person name="Aguilar-Osorio G."/>
            <person name="Amillis S."/>
            <person name="Uchima C.A."/>
            <person name="Anderluh G."/>
            <person name="Asadollahi M."/>
            <person name="Askin M."/>
            <person name="Barry K."/>
            <person name="Battaglia E."/>
            <person name="Bayram O."/>
            <person name="Benocci T."/>
            <person name="Braus-Stromeyer S.A."/>
            <person name="Caldana C."/>
            <person name="Canovas D."/>
            <person name="Cerqueira G.C."/>
            <person name="Chen F."/>
            <person name="Chen W."/>
            <person name="Choi C."/>
            <person name="Clum A."/>
            <person name="Dos Santos R.A."/>
            <person name="Damasio A.R."/>
            <person name="Diallinas G."/>
            <person name="Emri T."/>
            <person name="Fekete E."/>
            <person name="Flipphi M."/>
            <person name="Freyberg S."/>
            <person name="Gallo A."/>
            <person name="Gournas C."/>
            <person name="Habgood R."/>
            <person name="Hainaut M."/>
            <person name="Harispe M.L."/>
            <person name="Henrissat B."/>
            <person name="Hilden K.S."/>
            <person name="Hope R."/>
            <person name="Hossain A."/>
            <person name="Karabika E."/>
            <person name="Karaffa L."/>
            <person name="Karanyi Z."/>
            <person name="Krasevec N."/>
            <person name="Kuo A."/>
            <person name="Kusch H."/>
            <person name="LaButti K."/>
            <person name="Lagendijk E.L."/>
            <person name="Lapidus A."/>
            <person name="Levasseur A."/>
            <person name="Lindquist E."/>
            <person name="Lipzen A."/>
            <person name="Logrieco A.F."/>
            <person name="MacCabe A."/>
            <person name="Maekelae M.R."/>
            <person name="Malavazi I."/>
            <person name="Melin P."/>
            <person name="Meyer V."/>
            <person name="Mielnichuk N."/>
            <person name="Miskei M."/>
            <person name="Molnar A.P."/>
            <person name="Mule G."/>
            <person name="Ngan C.Y."/>
            <person name="Orejas M."/>
            <person name="Orosz E."/>
            <person name="Ouedraogo J.P."/>
            <person name="Overkamp K.M."/>
            <person name="Park H.-S."/>
            <person name="Perrone G."/>
            <person name="Piumi F."/>
            <person name="Punt P.J."/>
            <person name="Ram A.F."/>
            <person name="Ramon A."/>
            <person name="Rauscher S."/>
            <person name="Record E."/>
            <person name="Riano-Pachon D.M."/>
            <person name="Robert V."/>
            <person name="Roehrig J."/>
            <person name="Ruller R."/>
            <person name="Salamov A."/>
            <person name="Salih N.S."/>
            <person name="Samson R.A."/>
            <person name="Sandor E."/>
            <person name="Sanguinetti M."/>
            <person name="Schuetze T."/>
            <person name="Sepcic K."/>
            <person name="Shelest E."/>
            <person name="Sherlock G."/>
            <person name="Sophianopoulou V."/>
            <person name="Squina F.M."/>
            <person name="Sun H."/>
            <person name="Susca A."/>
            <person name="Todd R.B."/>
            <person name="Tsang A."/>
            <person name="Unkles S.E."/>
            <person name="van de Wiele N."/>
            <person name="van Rossen-Uffink D."/>
            <person name="Oliveira J.V."/>
            <person name="Vesth T.C."/>
            <person name="Visser J."/>
            <person name="Yu J.-H."/>
            <person name="Zhou M."/>
            <person name="Andersen M.R."/>
            <person name="Archer D.B."/>
            <person name="Baker S.E."/>
            <person name="Benoit I."/>
            <person name="Brakhage A.A."/>
            <person name="Braus G.H."/>
            <person name="Fischer R."/>
            <person name="Frisvad J.C."/>
            <person name="Goldman G.H."/>
            <person name="Houbraken J."/>
            <person name="Oakley B."/>
            <person name="Pocsi I."/>
            <person name="Scazzocchio C."/>
            <person name="Seiboth B."/>
            <person name="vanKuyk P.A."/>
            <person name="Wortman J."/>
            <person name="Dyer P.S."/>
            <person name="Grigoriev I.V."/>
        </authorList>
    </citation>
    <scope>NUCLEOTIDE SEQUENCE [LARGE SCALE GENOMIC DNA]</scope>
    <source>
        <strain evidence="10">CBS 506.65</strain>
    </source>
</reference>
<feature type="compositionally biased region" description="Basic and acidic residues" evidence="6">
    <location>
        <begin position="665"/>
        <end position="676"/>
    </location>
</feature>
<evidence type="ECO:0000256" key="5">
    <source>
        <dbReference type="ARBA" id="ARBA00023242"/>
    </source>
</evidence>
<dbReference type="GeneID" id="34612715"/>
<gene>
    <name evidence="9" type="ORF">ASPZODRAFT_15606</name>
</gene>
<dbReference type="OrthoDB" id="2123952at2759"/>
<dbReference type="Proteomes" id="UP000184188">
    <property type="component" value="Unassembled WGS sequence"/>
</dbReference>
<dbReference type="PANTHER" id="PTHR46910:SF2">
    <property type="entry name" value="ZN(II)2CYS6 TRANSCRIPTION FACTOR (EUROFUNG)"/>
    <property type="match status" value="1"/>
</dbReference>
<dbReference type="SUPFAM" id="SSF57701">
    <property type="entry name" value="Zn2/Cys6 DNA-binding domain"/>
    <property type="match status" value="1"/>
</dbReference>
<feature type="compositionally biased region" description="Pro residues" evidence="6">
    <location>
        <begin position="693"/>
        <end position="709"/>
    </location>
</feature>
<keyword evidence="2" id="KW-0805">Transcription regulation</keyword>
<evidence type="ECO:0000313" key="9">
    <source>
        <dbReference type="EMBL" id="OJJ46916.1"/>
    </source>
</evidence>
<dbReference type="InterPro" id="IPR001138">
    <property type="entry name" value="Zn2Cys6_DnaBD"/>
</dbReference>
<dbReference type="RefSeq" id="XP_022581426.1">
    <property type="nucleotide sequence ID" value="XM_022726251.1"/>
</dbReference>
<feature type="region of interest" description="Disordered" evidence="6">
    <location>
        <begin position="102"/>
        <end position="170"/>
    </location>
</feature>
<dbReference type="InterPro" id="IPR050987">
    <property type="entry name" value="AtrR-like"/>
</dbReference>
<feature type="compositionally biased region" description="Polar residues" evidence="6">
    <location>
        <begin position="138"/>
        <end position="152"/>
    </location>
</feature>
<dbReference type="CDD" id="cd12148">
    <property type="entry name" value="fungal_TF_MHR"/>
    <property type="match status" value="1"/>
</dbReference>
<dbReference type="PROSITE" id="PS50048">
    <property type="entry name" value="ZN2_CY6_FUNGAL_2"/>
    <property type="match status" value="1"/>
</dbReference>
<accession>A0A1L9SIH6</accession>
<dbReference type="PROSITE" id="PS00463">
    <property type="entry name" value="ZN2_CY6_FUNGAL_1"/>
    <property type="match status" value="1"/>
</dbReference>
<dbReference type="SMART" id="SM00906">
    <property type="entry name" value="Fungal_trans"/>
    <property type="match status" value="1"/>
</dbReference>
<keyword evidence="7" id="KW-1133">Transmembrane helix</keyword>
<dbReference type="EMBL" id="KV878341">
    <property type="protein sequence ID" value="OJJ46916.1"/>
    <property type="molecule type" value="Genomic_DNA"/>
</dbReference>
<sequence>MADLPSHEPARRYPGCEMCSRRKTKCEFDRPGLPCVQCIRRKTRCVSGVPSRRERMTRRESLKRSQYVRALEERLRQTESLLRAAGIIADEDGSEMADLAYDDEGEDQEEDSEEGDDDDDDDDEMDDASHTIEYPESLASTGLSTRSSTAPESTDRRPSETDEMSISIFKMDGRKSEEDRYIGRASSLSILSQRGIEWIKSKTGDTSFLKLLHTESSHDSPWDYWRPDVFHDLFASKVFKPLPPRAEVFALLSDYFRTVNRLFPLYHEASFMRLVEWQYTQQTCDDAARWASINIIISLAYEYRFSNSLKPERDKERAWMYFKNSLSVFSELALRRTDLLSIQALLGMALFLRGNSGTQSVLPLVTAAMRSCQRLGLHRNVPRSNLSAAEREQRKRVFWIAYILDQGTCIRSGSAPSQHADDIDIGFPESIEDDTTSPHPCNISFFSQLSHLSWIRSRIYGRLYSTRSLDQMPEEACATVVELSRELEEWRRDHPFEMHVKQRPSGKDFLLGFASIGIQLVYYNALIMVNRFPSLLCLCYRSDPMNASSMRHITPQLAKQTSTSTAICMQAARDTLALVNSMPWGDIAWIWSLLYYVFHAVMTLFINLLRDSKHPKAWDDLQLLNMAATFFSTLMPADGPHNHVRFMTKMSLNFERIARSIVEKEGKEIKSRDHESVPVASAKRSPTTTIATHPPPLSKTISPSPPLHPPQTAIPARPADTTTPPDHIQIPPHIEGLPRINSVGYVVPESPISSEGHPSPISHPPSNNNNNNNNNNNAFMLGAPHILPTTNTGNNNINNSRIPISAPPLEYGLPFFADNVVPDFWAIPAPADDFLNISSSSSSSYHPHSHGLHGTPINTNEHMQPSFHHQPNINNIPLHNPAAPSTSYTDMPMDPNPGAGPFWAQGFLNFF</sequence>
<name>A0A1L9SIH6_9EURO</name>
<dbReference type="VEuPathDB" id="FungiDB:ASPZODRAFT_15606"/>
<dbReference type="InterPro" id="IPR036864">
    <property type="entry name" value="Zn2-C6_fun-type_DNA-bd_sf"/>
</dbReference>
<dbReference type="GO" id="GO:0000981">
    <property type="term" value="F:DNA-binding transcription factor activity, RNA polymerase II-specific"/>
    <property type="evidence" value="ECO:0007669"/>
    <property type="project" value="InterPro"/>
</dbReference>
<evidence type="ECO:0000256" key="4">
    <source>
        <dbReference type="ARBA" id="ARBA00023163"/>
    </source>
</evidence>
<evidence type="ECO:0000256" key="7">
    <source>
        <dbReference type="SAM" id="Phobius"/>
    </source>
</evidence>
<dbReference type="GO" id="GO:0008270">
    <property type="term" value="F:zinc ion binding"/>
    <property type="evidence" value="ECO:0007669"/>
    <property type="project" value="InterPro"/>
</dbReference>
<evidence type="ECO:0000256" key="6">
    <source>
        <dbReference type="SAM" id="MobiDB-lite"/>
    </source>
</evidence>
<dbReference type="Pfam" id="PF04082">
    <property type="entry name" value="Fungal_trans"/>
    <property type="match status" value="1"/>
</dbReference>
<evidence type="ECO:0000259" key="8">
    <source>
        <dbReference type="PROSITE" id="PS50048"/>
    </source>
</evidence>
<proteinExistence type="predicted"/>
<dbReference type="GO" id="GO:0006351">
    <property type="term" value="P:DNA-templated transcription"/>
    <property type="evidence" value="ECO:0007669"/>
    <property type="project" value="InterPro"/>
</dbReference>
<dbReference type="GO" id="GO:0003677">
    <property type="term" value="F:DNA binding"/>
    <property type="evidence" value="ECO:0007669"/>
    <property type="project" value="UniProtKB-KW"/>
</dbReference>
<keyword evidence="4" id="KW-0804">Transcription</keyword>
<evidence type="ECO:0000313" key="10">
    <source>
        <dbReference type="Proteomes" id="UP000184188"/>
    </source>
</evidence>
<dbReference type="STRING" id="1073090.A0A1L9SIH6"/>
<evidence type="ECO:0000256" key="3">
    <source>
        <dbReference type="ARBA" id="ARBA00023125"/>
    </source>
</evidence>
<protein>
    <recommendedName>
        <fullName evidence="8">Zn(2)-C6 fungal-type domain-containing protein</fullName>
    </recommendedName>
</protein>
<feature type="region of interest" description="Disordered" evidence="6">
    <location>
        <begin position="665"/>
        <end position="714"/>
    </location>
</feature>
<feature type="region of interest" description="Disordered" evidence="6">
    <location>
        <begin position="748"/>
        <end position="777"/>
    </location>
</feature>
<keyword evidence="5" id="KW-0539">Nucleus</keyword>
<dbReference type="SMART" id="SM00066">
    <property type="entry name" value="GAL4"/>
    <property type="match status" value="1"/>
</dbReference>
<dbReference type="Pfam" id="PF00172">
    <property type="entry name" value="Zn_clus"/>
    <property type="match status" value="1"/>
</dbReference>
<evidence type="ECO:0000256" key="2">
    <source>
        <dbReference type="ARBA" id="ARBA00023015"/>
    </source>
</evidence>
<evidence type="ECO:0000256" key="1">
    <source>
        <dbReference type="ARBA" id="ARBA00022723"/>
    </source>
</evidence>
<dbReference type="InterPro" id="IPR007219">
    <property type="entry name" value="XnlR_reg_dom"/>
</dbReference>
<feature type="transmembrane region" description="Helical" evidence="7">
    <location>
        <begin position="588"/>
        <end position="609"/>
    </location>
</feature>
<dbReference type="Gene3D" id="4.10.240.10">
    <property type="entry name" value="Zn(2)-C6 fungal-type DNA-binding domain"/>
    <property type="match status" value="1"/>
</dbReference>
<keyword evidence="7" id="KW-0472">Membrane</keyword>
<dbReference type="CDD" id="cd00067">
    <property type="entry name" value="GAL4"/>
    <property type="match status" value="1"/>
</dbReference>
<organism evidence="9 10">
    <name type="scientific">Penicilliopsis zonata CBS 506.65</name>
    <dbReference type="NCBI Taxonomy" id="1073090"/>
    <lineage>
        <taxon>Eukaryota</taxon>
        <taxon>Fungi</taxon>
        <taxon>Dikarya</taxon>
        <taxon>Ascomycota</taxon>
        <taxon>Pezizomycotina</taxon>
        <taxon>Eurotiomycetes</taxon>
        <taxon>Eurotiomycetidae</taxon>
        <taxon>Eurotiales</taxon>
        <taxon>Aspergillaceae</taxon>
        <taxon>Penicilliopsis</taxon>
    </lineage>
</organism>
<feature type="domain" description="Zn(2)-C6 fungal-type" evidence="8">
    <location>
        <begin position="15"/>
        <end position="47"/>
    </location>
</feature>